<keyword evidence="3" id="KW-1185">Reference proteome</keyword>
<dbReference type="EMBL" id="APND01000004">
    <property type="protein sequence ID" value="MES1930054.1"/>
    <property type="molecule type" value="Genomic_DNA"/>
</dbReference>
<comment type="caution">
    <text evidence="2">The sequence shown here is derived from an EMBL/GenBank/DDBJ whole genome shotgun (WGS) entry which is preliminary data.</text>
</comment>
<name>A0ABV2B3Q1_9GAMM</name>
<dbReference type="PANTHER" id="PTHR43433:SF5">
    <property type="entry name" value="AB HYDROLASE-1 DOMAIN-CONTAINING PROTEIN"/>
    <property type="match status" value="1"/>
</dbReference>
<dbReference type="InterPro" id="IPR000073">
    <property type="entry name" value="AB_hydrolase_1"/>
</dbReference>
<dbReference type="InterPro" id="IPR029058">
    <property type="entry name" value="AB_hydrolase_fold"/>
</dbReference>
<gene>
    <name evidence="2" type="ORF">SADO_12403</name>
</gene>
<dbReference type="PANTHER" id="PTHR43433">
    <property type="entry name" value="HYDROLASE, ALPHA/BETA FOLD FAMILY PROTEIN"/>
    <property type="match status" value="1"/>
</dbReference>
<dbReference type="Proteomes" id="UP001460888">
    <property type="component" value="Unassembled WGS sequence"/>
</dbReference>
<sequence length="446" mass="48664">MQCGWLHTGEKIEAAPVRLRFAVLRARPGQSDREPVIHLPGGPGESAGLNPQALAGWRQWQQRAGWPHDIVLFDPRGTGESQPPVRCNSGVVPPWRNVEATIGEDDNELTREAARAARCRRRLGDATAAALGPDAQLRDLKVLIDGLGFKRVNLWAVSYGTRLARLFESRHPQRVASLVLDSLVPFTENELLAMPRQLQGAIEQLAVFCDQPASRCASSAPARAIEALLARYRRSPAVLRLGDARWAGRRFEVTPYRLLLMILFASYEPGRSADTVQRIERALSGDAAALRPLAARLEGQARNDDRSEPVFWSTRCALDGKEADEGAWRDALVQAPLVAPYVAQARQASVCDRWPVPEVEPPATGEQAGTPTLVVSGTADRITPPAWSDSYALGRPNVKWVDVPGAAHVSTLSNACAQRVVGSFLRSPEQTPVVDCTSEEPDQSGR</sequence>
<feature type="domain" description="AB hydrolase-1" evidence="1">
    <location>
        <begin position="35"/>
        <end position="412"/>
    </location>
</feature>
<evidence type="ECO:0000259" key="1">
    <source>
        <dbReference type="Pfam" id="PF00561"/>
    </source>
</evidence>
<protein>
    <submittedName>
        <fullName evidence="2">Alpha/beta fold family hydrolase</fullName>
    </submittedName>
</protein>
<keyword evidence="2" id="KW-0378">Hydrolase</keyword>
<reference evidence="2 3" key="1">
    <citation type="submission" date="2013-03" db="EMBL/GenBank/DDBJ databases">
        <title>Salinisphaera dokdonensis CL-ES53 Genome Sequencing.</title>
        <authorList>
            <person name="Li C."/>
            <person name="Lai Q."/>
            <person name="Shao Z."/>
        </authorList>
    </citation>
    <scope>NUCLEOTIDE SEQUENCE [LARGE SCALE GENOMIC DNA]</scope>
    <source>
        <strain evidence="2 3">CL-ES53</strain>
    </source>
</reference>
<evidence type="ECO:0000313" key="2">
    <source>
        <dbReference type="EMBL" id="MES1930054.1"/>
    </source>
</evidence>
<evidence type="ECO:0000313" key="3">
    <source>
        <dbReference type="Proteomes" id="UP001460888"/>
    </source>
</evidence>
<dbReference type="InterPro" id="IPR050471">
    <property type="entry name" value="AB_hydrolase"/>
</dbReference>
<proteinExistence type="predicted"/>
<accession>A0ABV2B3Q1</accession>
<dbReference type="GO" id="GO:0016787">
    <property type="term" value="F:hydrolase activity"/>
    <property type="evidence" value="ECO:0007669"/>
    <property type="project" value="UniProtKB-KW"/>
</dbReference>
<dbReference type="Pfam" id="PF00561">
    <property type="entry name" value="Abhydrolase_1"/>
    <property type="match status" value="1"/>
</dbReference>
<dbReference type="SUPFAM" id="SSF53474">
    <property type="entry name" value="alpha/beta-Hydrolases"/>
    <property type="match status" value="1"/>
</dbReference>
<organism evidence="2 3">
    <name type="scientific">Salinisphaera dokdonensis CL-ES53</name>
    <dbReference type="NCBI Taxonomy" id="1304272"/>
    <lineage>
        <taxon>Bacteria</taxon>
        <taxon>Pseudomonadati</taxon>
        <taxon>Pseudomonadota</taxon>
        <taxon>Gammaproteobacteria</taxon>
        <taxon>Salinisphaerales</taxon>
        <taxon>Salinisphaeraceae</taxon>
        <taxon>Salinisphaera</taxon>
    </lineage>
</organism>
<dbReference type="Gene3D" id="3.40.50.1820">
    <property type="entry name" value="alpha/beta hydrolase"/>
    <property type="match status" value="1"/>
</dbReference>